<dbReference type="Pfam" id="PF06826">
    <property type="entry name" value="Asp-Al_Ex"/>
    <property type="match status" value="2"/>
</dbReference>
<dbReference type="AlphaFoldDB" id="A0A7Z0WJL4"/>
<dbReference type="NCBIfam" id="TIGR01625">
    <property type="entry name" value="YidE_YbjL_dupl"/>
    <property type="match status" value="1"/>
</dbReference>
<keyword evidence="4" id="KW-1003">Cell membrane</keyword>
<dbReference type="RefSeq" id="WP_075135367.1">
    <property type="nucleotide sequence ID" value="NZ_MSIF01000013.1"/>
</dbReference>
<keyword evidence="5 8" id="KW-0812">Transmembrane</keyword>
<evidence type="ECO:0000259" key="9">
    <source>
        <dbReference type="PROSITE" id="PS51202"/>
    </source>
</evidence>
<evidence type="ECO:0000256" key="6">
    <source>
        <dbReference type="ARBA" id="ARBA00022989"/>
    </source>
</evidence>
<dbReference type="GO" id="GO:0005886">
    <property type="term" value="C:plasma membrane"/>
    <property type="evidence" value="ECO:0007669"/>
    <property type="project" value="UniProtKB-SubCell"/>
</dbReference>
<evidence type="ECO:0000256" key="5">
    <source>
        <dbReference type="ARBA" id="ARBA00022692"/>
    </source>
</evidence>
<dbReference type="Proteomes" id="UP000185696">
    <property type="component" value="Unassembled WGS sequence"/>
</dbReference>
<name>A0A7Z0WJL4_9PSEU</name>
<comment type="caution">
    <text evidence="10">The sequence shown here is derived from an EMBL/GenBank/DDBJ whole genome shotgun (WGS) entry which is preliminary data.</text>
</comment>
<feature type="transmembrane region" description="Helical" evidence="8">
    <location>
        <begin position="93"/>
        <end position="115"/>
    </location>
</feature>
<feature type="transmembrane region" description="Helical" evidence="8">
    <location>
        <begin position="62"/>
        <end position="81"/>
    </location>
</feature>
<dbReference type="InterPro" id="IPR050144">
    <property type="entry name" value="AAE_transporter"/>
</dbReference>
<dbReference type="PROSITE" id="PS51202">
    <property type="entry name" value="RCK_C"/>
    <property type="match status" value="1"/>
</dbReference>
<gene>
    <name evidence="10" type="ORF">BLA60_24660</name>
</gene>
<evidence type="ECO:0000313" key="11">
    <source>
        <dbReference type="Proteomes" id="UP000185696"/>
    </source>
</evidence>
<evidence type="ECO:0000256" key="1">
    <source>
        <dbReference type="ARBA" id="ARBA00004651"/>
    </source>
</evidence>
<feature type="transmembrane region" description="Helical" evidence="8">
    <location>
        <begin position="6"/>
        <end position="27"/>
    </location>
</feature>
<dbReference type="PANTHER" id="PTHR30445:SF9">
    <property type="match status" value="1"/>
</dbReference>
<comment type="subcellular location">
    <subcellularLocation>
        <location evidence="1">Cell membrane</location>
        <topology evidence="1">Multi-pass membrane protein</topology>
    </subcellularLocation>
</comment>
<evidence type="ECO:0000256" key="4">
    <source>
        <dbReference type="ARBA" id="ARBA00022475"/>
    </source>
</evidence>
<keyword evidence="6 8" id="KW-1133">Transmembrane helix</keyword>
<accession>A0A7Z0WJL4</accession>
<evidence type="ECO:0000313" key="10">
    <source>
        <dbReference type="EMBL" id="OLF08064.1"/>
    </source>
</evidence>
<dbReference type="InterPro" id="IPR006512">
    <property type="entry name" value="YidE_YbjL"/>
</dbReference>
<comment type="similarity">
    <text evidence="2">Belongs to the AAE transporter (TC 2.A.81) family.</text>
</comment>
<keyword evidence="11" id="KW-1185">Reference proteome</keyword>
<dbReference type="SUPFAM" id="SSF116726">
    <property type="entry name" value="TrkA C-terminal domain-like"/>
    <property type="match status" value="2"/>
</dbReference>
<feature type="transmembrane region" description="Helical" evidence="8">
    <location>
        <begin position="161"/>
        <end position="184"/>
    </location>
</feature>
<dbReference type="InterPro" id="IPR006037">
    <property type="entry name" value="RCK_C"/>
</dbReference>
<dbReference type="PANTHER" id="PTHR30445">
    <property type="entry name" value="K(+)_H(+) ANTIPORTER SUBUNIT KHTT"/>
    <property type="match status" value="1"/>
</dbReference>
<evidence type="ECO:0000256" key="2">
    <source>
        <dbReference type="ARBA" id="ARBA00009854"/>
    </source>
</evidence>
<feature type="transmembrane region" description="Helical" evidence="8">
    <location>
        <begin position="383"/>
        <end position="401"/>
    </location>
</feature>
<keyword evidence="7 8" id="KW-0472">Membrane</keyword>
<dbReference type="InterPro" id="IPR022457">
    <property type="entry name" value="Asp_Ala_antiprt"/>
</dbReference>
<dbReference type="NCBIfam" id="TIGR03802">
    <property type="entry name" value="Asp_Ala_antiprt"/>
    <property type="match status" value="1"/>
</dbReference>
<feature type="transmembrane region" description="Helical" evidence="8">
    <location>
        <begin position="407"/>
        <end position="426"/>
    </location>
</feature>
<dbReference type="EMBL" id="MSIF01000013">
    <property type="protein sequence ID" value="OLF08064.1"/>
    <property type="molecule type" value="Genomic_DNA"/>
</dbReference>
<keyword evidence="3" id="KW-0813">Transport</keyword>
<dbReference type="GO" id="GO:0008324">
    <property type="term" value="F:monoatomic cation transmembrane transporter activity"/>
    <property type="evidence" value="ECO:0007669"/>
    <property type="project" value="InterPro"/>
</dbReference>
<dbReference type="GO" id="GO:0006813">
    <property type="term" value="P:potassium ion transport"/>
    <property type="evidence" value="ECO:0007669"/>
    <property type="project" value="InterPro"/>
</dbReference>
<feature type="transmembrane region" description="Helical" evidence="8">
    <location>
        <begin position="471"/>
        <end position="493"/>
    </location>
</feature>
<protein>
    <submittedName>
        <fullName evidence="10">Aspartate-alanine antiporter</fullName>
    </submittedName>
</protein>
<feature type="transmembrane region" description="Helical" evidence="8">
    <location>
        <begin position="532"/>
        <end position="557"/>
    </location>
</feature>
<organism evidence="10 11">
    <name type="scientific">Actinophytocola xinjiangensis</name>
    <dbReference type="NCBI Taxonomy" id="485602"/>
    <lineage>
        <taxon>Bacteria</taxon>
        <taxon>Bacillati</taxon>
        <taxon>Actinomycetota</taxon>
        <taxon>Actinomycetes</taxon>
        <taxon>Pseudonocardiales</taxon>
        <taxon>Pseudonocardiaceae</taxon>
    </lineage>
</organism>
<reference evidence="10 11" key="1">
    <citation type="submission" date="2016-12" db="EMBL/GenBank/DDBJ databases">
        <title>The draft genome sequence of Actinophytocola xinjiangensis.</title>
        <authorList>
            <person name="Wang W."/>
            <person name="Yuan L."/>
        </authorList>
    </citation>
    <scope>NUCLEOTIDE SEQUENCE [LARGE SCALE GENOMIC DNA]</scope>
    <source>
        <strain evidence="10 11">CGMCC 4.4663</strain>
    </source>
</reference>
<feature type="domain" description="RCK C-terminal" evidence="9">
    <location>
        <begin position="206"/>
        <end position="286"/>
    </location>
</feature>
<feature type="transmembrane region" description="Helical" evidence="8">
    <location>
        <begin position="505"/>
        <end position="526"/>
    </location>
</feature>
<proteinExistence type="inferred from homology"/>
<feature type="transmembrane region" description="Helical" evidence="8">
    <location>
        <begin position="447"/>
        <end position="465"/>
    </location>
</feature>
<feature type="transmembrane region" description="Helical" evidence="8">
    <location>
        <begin position="34"/>
        <end position="56"/>
    </location>
</feature>
<evidence type="ECO:0000256" key="7">
    <source>
        <dbReference type="ARBA" id="ARBA00023136"/>
    </source>
</evidence>
<sequence>MDWLKEFLQGTPEITLFICLALGYLVGKLRVGPIQLGGICGTLIVALLVGLIGVSLNDEVKNIAFALFIFALGFTGGPQFFANFNSSGLRMGLLSVIEMVSVVVLVLIIAGLAGLDVGTASGILAGAATESAVVGTATEAIGNLGLSGDQTSVFQSNVATAYTVCYLFGLVTIVLFTSGLAPVLMRINLRESAAALLRKMGGGDDDPGEAPAAPRLVGRDYRVSAAAGRTVAQLEAALPARATVEKVSRDGKPVDVAPDLALRDGDLVLVVGERAALVDAENVIGEEQAGGAGLDMELETRHVVVTRKDVEGRSIGDLRDNELARTHGVFLTGLSRTEQHLDLSRGTRLHRGDELTVTGATSDLDRVTTLAGYAVPRTITTDFVYLGLGVTIGMLIGQLSIRIGDVPLSLGTGGGALLAGLVFGWFRSRHQFIGNFPPAAAAMTKDLGLATFIAATGLTAGPQAGPLLAKYGVLLPFCGIGMVLVPALISLFVGRKLLKLEPPILIGAIAGQQCSTPAITAITNVAGNSVPLIGYTVTYAMSSILLPLTGPIVVGLIGG</sequence>
<evidence type="ECO:0000256" key="8">
    <source>
        <dbReference type="SAM" id="Phobius"/>
    </source>
</evidence>
<dbReference type="InterPro" id="IPR036721">
    <property type="entry name" value="RCK_C_sf"/>
</dbReference>
<evidence type="ECO:0000256" key="3">
    <source>
        <dbReference type="ARBA" id="ARBA00022448"/>
    </source>
</evidence>
<dbReference type="OrthoDB" id="5166626at2"/>